<gene>
    <name evidence="1" type="ORF">SLOPH_978</name>
</gene>
<dbReference type="InParanoid" id="S7W7R1"/>
<comment type="caution">
    <text evidence="1">The sequence shown here is derived from an EMBL/GenBank/DDBJ whole genome shotgun (WGS) entry which is preliminary data.</text>
</comment>
<protein>
    <submittedName>
        <fullName evidence="1">Uncharacterized protein</fullName>
    </submittedName>
</protein>
<proteinExistence type="predicted"/>
<dbReference type="VEuPathDB" id="MicrosporidiaDB:SLOPH_978"/>
<feature type="non-terminal residue" evidence="1">
    <location>
        <position position="137"/>
    </location>
</feature>
<dbReference type="Proteomes" id="UP000014978">
    <property type="component" value="Unassembled WGS sequence"/>
</dbReference>
<dbReference type="AlphaFoldDB" id="S7W7R1"/>
<reference evidence="2" key="1">
    <citation type="journal article" date="2013" name="PLoS Genet.">
        <title>The genome of Spraguea lophii and the basis of host-microsporidian interactions.</title>
        <authorList>
            <person name="Campbell S.E."/>
            <person name="Williams T.A."/>
            <person name="Yousuf A."/>
            <person name="Soanes D.M."/>
            <person name="Paszkiewicz K.H."/>
            <person name="Williams B.A.P."/>
        </authorList>
    </citation>
    <scope>NUCLEOTIDE SEQUENCE [LARGE SCALE GENOMIC DNA]</scope>
    <source>
        <strain evidence="2">42_110</strain>
    </source>
</reference>
<sequence>MHTDKTMLCSFISSFLNNTSKTPFHRIFTLSKKLLHEKNIDKIIIEKIKIWMEGKIVQIIDNDIQEKQYFILTFYNEYNNCKPVLFKILLPLIHYINKNRQIKNAEYNYFQHQIDKLFKDNIHKIKNEILIVVRYNI</sequence>
<name>S7W7R1_SPRLO</name>
<evidence type="ECO:0000313" key="1">
    <source>
        <dbReference type="EMBL" id="EPR78905.1"/>
    </source>
</evidence>
<organism evidence="1 2">
    <name type="scientific">Spraguea lophii (strain 42_110)</name>
    <name type="common">Microsporidian parasite</name>
    <dbReference type="NCBI Taxonomy" id="1358809"/>
    <lineage>
        <taxon>Eukaryota</taxon>
        <taxon>Fungi</taxon>
        <taxon>Fungi incertae sedis</taxon>
        <taxon>Microsporidia</taxon>
        <taxon>Spragueidae</taxon>
        <taxon>Spraguea</taxon>
    </lineage>
</organism>
<keyword evidence="2" id="KW-1185">Reference proteome</keyword>
<evidence type="ECO:0000313" key="2">
    <source>
        <dbReference type="Proteomes" id="UP000014978"/>
    </source>
</evidence>
<dbReference type="HOGENOM" id="CLU_1870142_0_0_1"/>
<accession>S7W7R1</accession>
<dbReference type="EMBL" id="ATCN01000490">
    <property type="protein sequence ID" value="EPR78905.1"/>
    <property type="molecule type" value="Genomic_DNA"/>
</dbReference>